<dbReference type="Pfam" id="PF01136">
    <property type="entry name" value="Peptidase_U32"/>
    <property type="match status" value="1"/>
</dbReference>
<dbReference type="GO" id="GO:0006508">
    <property type="term" value="P:proteolysis"/>
    <property type="evidence" value="ECO:0007669"/>
    <property type="project" value="UniProtKB-KW"/>
</dbReference>
<dbReference type="AlphaFoldDB" id="A0A9D0Z0S5"/>
<dbReference type="PANTHER" id="PTHR30217">
    <property type="entry name" value="PEPTIDASE U32 FAMILY"/>
    <property type="match status" value="1"/>
</dbReference>
<keyword evidence="2" id="KW-0378">Hydrolase</keyword>
<gene>
    <name evidence="5" type="ORF">IAC85_06710</name>
</gene>
<sequence length="395" mass="44927">MDRVELLSPAGDLERLKITLLYGADAVYIGGQEYSLRANATNFSIDEIKEGCEFAHKLGKKVYLTLNIVFHNEDLDGVYDYIAQVVDAGIDAFIVSDVMLISYLVEHYPSVEVHVSTQESTTNLKSVQFFADQGVKRVVLARELSVSEIAEIHAACPVDLEVFIHGAMCTFYSGRCVLSNYLTNRDSNRGGCAQICRFAFDIDHHDQKFTMATKDLNMSHHVQELIKAGVKSLKVEGRMRSPYYLATVIGCYRKLIDAYYENRLTDDLMEEMEKTLSRVANRATSTHYYFHEADMSDQYYTGRQEASNQDYLAYVLGYDVEKKQVKISQRNYFKVSDSVEFIMPNGNVVSYTIKEILDEDGNSVEIANHPEQILYLPIEEEILESSMMRVPVSKE</sequence>
<evidence type="ECO:0000259" key="4">
    <source>
        <dbReference type="Pfam" id="PF16325"/>
    </source>
</evidence>
<evidence type="ECO:0000313" key="6">
    <source>
        <dbReference type="Proteomes" id="UP000886725"/>
    </source>
</evidence>
<organism evidence="5 6">
    <name type="scientific">Candidatus Faecenecus gallistercoris</name>
    <dbReference type="NCBI Taxonomy" id="2840793"/>
    <lineage>
        <taxon>Bacteria</taxon>
        <taxon>Bacillati</taxon>
        <taxon>Bacillota</taxon>
        <taxon>Bacillota incertae sedis</taxon>
        <taxon>Candidatus Faecenecus</taxon>
    </lineage>
</organism>
<dbReference type="Gene3D" id="2.40.30.10">
    <property type="entry name" value="Translation factors"/>
    <property type="match status" value="1"/>
</dbReference>
<dbReference type="InterPro" id="IPR032525">
    <property type="entry name" value="Peptidase_U32_C"/>
</dbReference>
<name>A0A9D0Z0S5_9FIRM</name>
<dbReference type="EMBL" id="DVFU01000130">
    <property type="protein sequence ID" value="HIQ65410.1"/>
    <property type="molecule type" value="Genomic_DNA"/>
</dbReference>
<proteinExistence type="inferred from homology"/>
<reference evidence="5" key="1">
    <citation type="submission" date="2020-10" db="EMBL/GenBank/DDBJ databases">
        <authorList>
            <person name="Gilroy R."/>
        </authorList>
    </citation>
    <scope>NUCLEOTIDE SEQUENCE</scope>
    <source>
        <strain evidence="5">CHK165-10780</strain>
    </source>
</reference>
<evidence type="ECO:0000256" key="1">
    <source>
        <dbReference type="ARBA" id="ARBA00022670"/>
    </source>
</evidence>
<dbReference type="InterPro" id="IPR051454">
    <property type="entry name" value="RNA/ubiquinone_mod_enzymes"/>
</dbReference>
<comment type="caution">
    <text evidence="5">The sequence shown here is derived from an EMBL/GenBank/DDBJ whole genome shotgun (WGS) entry which is preliminary data.</text>
</comment>
<dbReference type="PROSITE" id="PS01276">
    <property type="entry name" value="PEPTIDASE_U32"/>
    <property type="match status" value="1"/>
</dbReference>
<feature type="domain" description="Peptidase family U32 C-terminal" evidence="4">
    <location>
        <begin position="308"/>
        <end position="389"/>
    </location>
</feature>
<evidence type="ECO:0000256" key="2">
    <source>
        <dbReference type="ARBA" id="ARBA00022801"/>
    </source>
</evidence>
<protein>
    <submittedName>
        <fullName evidence="5">U32 family peptidase</fullName>
    </submittedName>
</protein>
<keyword evidence="1" id="KW-0645">Protease</keyword>
<reference evidence="5" key="2">
    <citation type="journal article" date="2021" name="PeerJ">
        <title>Extensive microbial diversity within the chicken gut microbiome revealed by metagenomics and culture.</title>
        <authorList>
            <person name="Gilroy R."/>
            <person name="Ravi A."/>
            <person name="Getino M."/>
            <person name="Pursley I."/>
            <person name="Horton D.L."/>
            <person name="Alikhan N.F."/>
            <person name="Baker D."/>
            <person name="Gharbi K."/>
            <person name="Hall N."/>
            <person name="Watson M."/>
            <person name="Adriaenssens E.M."/>
            <person name="Foster-Nyarko E."/>
            <person name="Jarju S."/>
            <person name="Secka A."/>
            <person name="Antonio M."/>
            <person name="Oren A."/>
            <person name="Chaudhuri R.R."/>
            <person name="La Ragione R."/>
            <person name="Hildebrand F."/>
            <person name="Pallen M.J."/>
        </authorList>
    </citation>
    <scope>NUCLEOTIDE SEQUENCE</scope>
    <source>
        <strain evidence="5">CHK165-10780</strain>
    </source>
</reference>
<accession>A0A9D0Z0S5</accession>
<dbReference type="InterPro" id="IPR001539">
    <property type="entry name" value="Peptidase_U32"/>
</dbReference>
<comment type="similarity">
    <text evidence="3">Belongs to the peptidase U32 family.</text>
</comment>
<evidence type="ECO:0000313" key="5">
    <source>
        <dbReference type="EMBL" id="HIQ65410.1"/>
    </source>
</evidence>
<dbReference type="Proteomes" id="UP000886725">
    <property type="component" value="Unassembled WGS sequence"/>
</dbReference>
<evidence type="ECO:0000256" key="3">
    <source>
        <dbReference type="ARBA" id="ARBA00038374"/>
    </source>
</evidence>
<dbReference type="Pfam" id="PF16325">
    <property type="entry name" value="Peptidase_U32_C"/>
    <property type="match status" value="1"/>
</dbReference>
<dbReference type="PANTHER" id="PTHR30217:SF6">
    <property type="entry name" value="TRNA HYDROXYLATION PROTEIN P"/>
    <property type="match status" value="1"/>
</dbReference>
<dbReference type="GO" id="GO:0008233">
    <property type="term" value="F:peptidase activity"/>
    <property type="evidence" value="ECO:0007669"/>
    <property type="project" value="UniProtKB-KW"/>
</dbReference>